<dbReference type="Proteomes" id="UP000784294">
    <property type="component" value="Unassembled WGS sequence"/>
</dbReference>
<sequence>MDGWMTTCVICQLAISARLGESKAVHTMERFQEEGLRDADAELGAQLNATLLVPNYRDDVAIPSASGLNRVWGSEEKCIIAPPTPLLLTISLTLSSPLASDACTGRLRIQLSGCWLASSRINQSRCNRSVSCRQVSEAPNVHWNDQAGE</sequence>
<comment type="caution">
    <text evidence="1">The sequence shown here is derived from an EMBL/GenBank/DDBJ whole genome shotgun (WGS) entry which is preliminary data.</text>
</comment>
<keyword evidence="2" id="KW-1185">Reference proteome</keyword>
<name>A0A448XM32_9PLAT</name>
<organism evidence="1 2">
    <name type="scientific">Protopolystoma xenopodis</name>
    <dbReference type="NCBI Taxonomy" id="117903"/>
    <lineage>
        <taxon>Eukaryota</taxon>
        <taxon>Metazoa</taxon>
        <taxon>Spiralia</taxon>
        <taxon>Lophotrochozoa</taxon>
        <taxon>Platyhelminthes</taxon>
        <taxon>Monogenea</taxon>
        <taxon>Polyopisthocotylea</taxon>
        <taxon>Polystomatidea</taxon>
        <taxon>Polystomatidae</taxon>
        <taxon>Protopolystoma</taxon>
    </lineage>
</organism>
<dbReference type="AlphaFoldDB" id="A0A448XM32"/>
<gene>
    <name evidence="1" type="ORF">PXEA_LOCUS33344</name>
</gene>
<evidence type="ECO:0000313" key="1">
    <source>
        <dbReference type="EMBL" id="VEL39904.1"/>
    </source>
</evidence>
<protein>
    <submittedName>
        <fullName evidence="1">Uncharacterized protein</fullName>
    </submittedName>
</protein>
<accession>A0A448XM32</accession>
<dbReference type="EMBL" id="CAAALY010262934">
    <property type="protein sequence ID" value="VEL39904.1"/>
    <property type="molecule type" value="Genomic_DNA"/>
</dbReference>
<reference evidence="1" key="1">
    <citation type="submission" date="2018-11" db="EMBL/GenBank/DDBJ databases">
        <authorList>
            <consortium name="Pathogen Informatics"/>
        </authorList>
    </citation>
    <scope>NUCLEOTIDE SEQUENCE</scope>
</reference>
<proteinExistence type="predicted"/>
<evidence type="ECO:0000313" key="2">
    <source>
        <dbReference type="Proteomes" id="UP000784294"/>
    </source>
</evidence>